<gene>
    <name evidence="8" type="ORF">Chro_1649</name>
</gene>
<dbReference type="KEGG" id="cthe:Chro_1649"/>
<keyword evidence="9" id="KW-1185">Reference proteome</keyword>
<dbReference type="PANTHER" id="PTHR30290">
    <property type="entry name" value="PERIPLASMIC BINDING COMPONENT OF ABC TRANSPORTER"/>
    <property type="match status" value="1"/>
</dbReference>
<dbReference type="AlphaFoldDB" id="K9TYT6"/>
<feature type="domain" description="Solute-binding protein family 5" evidence="7">
    <location>
        <begin position="97"/>
        <end position="461"/>
    </location>
</feature>
<dbReference type="eggNOG" id="COG0747">
    <property type="taxonomic scope" value="Bacteria"/>
</dbReference>
<dbReference type="RefSeq" id="WP_015153717.1">
    <property type="nucleotide sequence ID" value="NC_019695.1"/>
</dbReference>
<sequence length="552" mass="60728">MNWFGLSRRQFWSWGKFFSLLSLCCLLIVSCNTSRPPAQTTTPATGGGGGGGNSRITVGTTLRPRTIDPADNYELTGTNITTSLCDRLYTYKLGTGELEPQLATALPKVSQDGLTYTIPIRTGVVFHDGTPFNAEAMAFSLNRFIKNGGKPSALLSDVVSSVAATGNDQITIKLKNSFAAFPSVLAFPGMCAVSPKAYQIGSGKFLPTKFVGTGPYQLRQFTPNLVRMDAFDKYWGAKPTNQGIDFQILSNAANLYNSFRTGAVDIAYQTFDPQQVESLKQQATSKGWQAIEEKSNTVTHMILNVKQKPLDQLEVRQAIASMIDRPLLIQRVYQNQAQPLYSMLPDTFDSYKPVFQSAYGDGNVEKAKALLAKAGYTKENPLKLQVVYPGYSLIREQIAGTLRGYAAQKLEGIIQIQPQPEESATFFANQAKGAYQAILQDWYPDFGDPDNYIQPFLSCPKGDASGCENGASQSQGSFYYSDRMNKLIAQQRQAQDPQARAKIFGEIQDAIAQDVPIIPLVQNKDYVFAQKGLQGVQIDPILKLPLWQIKKG</sequence>
<dbReference type="PATRIC" id="fig|251229.3.peg.1947"/>
<comment type="similarity">
    <text evidence="2">Belongs to the bacterial solute-binding protein 5 family.</text>
</comment>
<dbReference type="OrthoDB" id="9796817at2"/>
<dbReference type="Pfam" id="PF00496">
    <property type="entry name" value="SBP_bac_5"/>
    <property type="match status" value="1"/>
</dbReference>
<evidence type="ECO:0000313" key="8">
    <source>
        <dbReference type="EMBL" id="AFY87169.1"/>
    </source>
</evidence>
<evidence type="ECO:0000313" key="9">
    <source>
        <dbReference type="Proteomes" id="UP000010384"/>
    </source>
</evidence>
<accession>K9TYT6</accession>
<dbReference type="InterPro" id="IPR000914">
    <property type="entry name" value="SBP_5_dom"/>
</dbReference>
<protein>
    <submittedName>
        <fullName evidence="8">Extracellular solute-binding protein family 5</fullName>
    </submittedName>
</protein>
<dbReference type="PIRSF" id="PIRSF002741">
    <property type="entry name" value="MppA"/>
    <property type="match status" value="1"/>
</dbReference>
<evidence type="ECO:0000256" key="2">
    <source>
        <dbReference type="ARBA" id="ARBA00005695"/>
    </source>
</evidence>
<dbReference type="InterPro" id="IPR030678">
    <property type="entry name" value="Peptide/Ni-bd"/>
</dbReference>
<feature type="signal peptide" evidence="6">
    <location>
        <begin position="1"/>
        <end position="34"/>
    </location>
</feature>
<organism evidence="8 9">
    <name type="scientific">Chroococcidiopsis thermalis (strain PCC 7203)</name>
    <dbReference type="NCBI Taxonomy" id="251229"/>
    <lineage>
        <taxon>Bacteria</taxon>
        <taxon>Bacillati</taxon>
        <taxon>Cyanobacteriota</taxon>
        <taxon>Cyanophyceae</taxon>
        <taxon>Chroococcidiopsidales</taxon>
        <taxon>Chroococcidiopsidaceae</taxon>
        <taxon>Chroococcidiopsis</taxon>
    </lineage>
</organism>
<dbReference type="HOGENOM" id="CLU_017028_7_2_3"/>
<dbReference type="STRING" id="251229.Chro_1649"/>
<dbReference type="GO" id="GO:0043190">
    <property type="term" value="C:ATP-binding cassette (ABC) transporter complex"/>
    <property type="evidence" value="ECO:0007669"/>
    <property type="project" value="InterPro"/>
</dbReference>
<dbReference type="Proteomes" id="UP000010384">
    <property type="component" value="Chromosome"/>
</dbReference>
<dbReference type="GO" id="GO:0015833">
    <property type="term" value="P:peptide transport"/>
    <property type="evidence" value="ECO:0007669"/>
    <property type="project" value="TreeGrafter"/>
</dbReference>
<dbReference type="GO" id="GO:0030313">
    <property type="term" value="C:cell envelope"/>
    <property type="evidence" value="ECO:0007669"/>
    <property type="project" value="UniProtKB-SubCell"/>
</dbReference>
<dbReference type="Gene3D" id="3.90.76.10">
    <property type="entry name" value="Dipeptide-binding Protein, Domain 1"/>
    <property type="match status" value="1"/>
</dbReference>
<feature type="region of interest" description="Disordered" evidence="5">
    <location>
        <begin position="39"/>
        <end position="59"/>
    </location>
</feature>
<evidence type="ECO:0000256" key="5">
    <source>
        <dbReference type="SAM" id="MobiDB-lite"/>
    </source>
</evidence>
<dbReference type="InParanoid" id="K9TYT6"/>
<feature type="chain" id="PRO_5003936921" evidence="6">
    <location>
        <begin position="35"/>
        <end position="552"/>
    </location>
</feature>
<dbReference type="InterPro" id="IPR039424">
    <property type="entry name" value="SBP_5"/>
</dbReference>
<dbReference type="Gene3D" id="3.10.105.10">
    <property type="entry name" value="Dipeptide-binding Protein, Domain 3"/>
    <property type="match status" value="1"/>
</dbReference>
<dbReference type="GO" id="GO:0042597">
    <property type="term" value="C:periplasmic space"/>
    <property type="evidence" value="ECO:0007669"/>
    <property type="project" value="UniProtKB-ARBA"/>
</dbReference>
<dbReference type="Gene3D" id="3.40.190.10">
    <property type="entry name" value="Periplasmic binding protein-like II"/>
    <property type="match status" value="1"/>
</dbReference>
<reference evidence="8 9" key="1">
    <citation type="submission" date="2012-06" db="EMBL/GenBank/DDBJ databases">
        <title>Finished chromosome of genome of Chroococcidiopsis thermalis PCC 7203.</title>
        <authorList>
            <consortium name="US DOE Joint Genome Institute"/>
            <person name="Gugger M."/>
            <person name="Coursin T."/>
            <person name="Rippka R."/>
            <person name="Tandeau De Marsac N."/>
            <person name="Huntemann M."/>
            <person name="Wei C.-L."/>
            <person name="Han J."/>
            <person name="Detter J.C."/>
            <person name="Han C."/>
            <person name="Tapia R."/>
            <person name="Davenport K."/>
            <person name="Daligault H."/>
            <person name="Erkkila T."/>
            <person name="Gu W."/>
            <person name="Munk A.C.C."/>
            <person name="Teshima H."/>
            <person name="Xu Y."/>
            <person name="Chain P."/>
            <person name="Chen A."/>
            <person name="Krypides N."/>
            <person name="Mavromatis K."/>
            <person name="Markowitz V."/>
            <person name="Szeto E."/>
            <person name="Ivanova N."/>
            <person name="Mikhailova N."/>
            <person name="Ovchinnikova G."/>
            <person name="Pagani I."/>
            <person name="Pati A."/>
            <person name="Goodwin L."/>
            <person name="Peters L."/>
            <person name="Pitluck S."/>
            <person name="Woyke T."/>
            <person name="Kerfeld C."/>
        </authorList>
    </citation>
    <scope>NUCLEOTIDE SEQUENCE [LARGE SCALE GENOMIC DNA]</scope>
    <source>
        <strain evidence="8 9">PCC 7203</strain>
    </source>
</reference>
<comment type="subcellular location">
    <subcellularLocation>
        <location evidence="1">Cell envelope</location>
    </subcellularLocation>
</comment>
<evidence type="ECO:0000256" key="6">
    <source>
        <dbReference type="SAM" id="SignalP"/>
    </source>
</evidence>
<evidence type="ECO:0000256" key="3">
    <source>
        <dbReference type="ARBA" id="ARBA00022448"/>
    </source>
</evidence>
<keyword evidence="3" id="KW-0813">Transport</keyword>
<dbReference type="EMBL" id="CP003597">
    <property type="protein sequence ID" value="AFY87169.1"/>
    <property type="molecule type" value="Genomic_DNA"/>
</dbReference>
<evidence type="ECO:0000256" key="1">
    <source>
        <dbReference type="ARBA" id="ARBA00004196"/>
    </source>
</evidence>
<dbReference type="PANTHER" id="PTHR30290:SF10">
    <property type="entry name" value="PERIPLASMIC OLIGOPEPTIDE-BINDING PROTEIN-RELATED"/>
    <property type="match status" value="1"/>
</dbReference>
<evidence type="ECO:0000259" key="7">
    <source>
        <dbReference type="Pfam" id="PF00496"/>
    </source>
</evidence>
<evidence type="ECO:0000256" key="4">
    <source>
        <dbReference type="ARBA" id="ARBA00022729"/>
    </source>
</evidence>
<dbReference type="GO" id="GO:1904680">
    <property type="term" value="F:peptide transmembrane transporter activity"/>
    <property type="evidence" value="ECO:0007669"/>
    <property type="project" value="TreeGrafter"/>
</dbReference>
<name>K9TYT6_CHRTP</name>
<proteinExistence type="inferred from homology"/>
<keyword evidence="4 6" id="KW-0732">Signal</keyword>
<dbReference type="SUPFAM" id="SSF53850">
    <property type="entry name" value="Periplasmic binding protein-like II"/>
    <property type="match status" value="1"/>
</dbReference>
<dbReference type="CDD" id="cd08519">
    <property type="entry name" value="PBP2_NikA_DppA_OppA_like_20"/>
    <property type="match status" value="1"/>
</dbReference>